<evidence type="ECO:0000256" key="1">
    <source>
        <dbReference type="ARBA" id="ARBA00004689"/>
    </source>
</evidence>
<evidence type="ECO:0000256" key="2">
    <source>
        <dbReference type="ARBA" id="ARBA00009396"/>
    </source>
</evidence>
<dbReference type="OrthoDB" id="2015253at2759"/>
<name>A0A9N9D0E1_9GLOM</name>
<dbReference type="Gene3D" id="3.30.160.270">
    <property type="match status" value="1"/>
</dbReference>
<dbReference type="NCBIfam" id="TIGR00973">
    <property type="entry name" value="leuA_bact"/>
    <property type="match status" value="1"/>
</dbReference>
<dbReference type="FunFam" id="3.20.20.70:FF:000010">
    <property type="entry name" value="2-isopropylmalate synthase"/>
    <property type="match status" value="1"/>
</dbReference>
<dbReference type="PANTHER" id="PTHR10277:SF9">
    <property type="entry name" value="2-ISOPROPYLMALATE SYNTHASE 1, CHLOROPLASTIC-RELATED"/>
    <property type="match status" value="1"/>
</dbReference>
<accession>A0A9N9D0E1</accession>
<dbReference type="AlphaFoldDB" id="A0A9N9D0E1"/>
<dbReference type="InterPro" id="IPR013709">
    <property type="entry name" value="2-isopropylmalate_synth_dimer"/>
</dbReference>
<dbReference type="Pfam" id="PF08502">
    <property type="entry name" value="LeuA_dimer"/>
    <property type="match status" value="2"/>
</dbReference>
<evidence type="ECO:0000259" key="9">
    <source>
        <dbReference type="PROSITE" id="PS50991"/>
    </source>
</evidence>
<evidence type="ECO:0000256" key="7">
    <source>
        <dbReference type="ARBA" id="ARBA00022723"/>
    </source>
</evidence>
<comment type="caution">
    <text evidence="10">The sequence shown here is derived from an EMBL/GenBank/DDBJ whole genome shotgun (WGS) entry which is preliminary data.</text>
</comment>
<keyword evidence="11" id="KW-1185">Reference proteome</keyword>
<evidence type="ECO:0000313" key="11">
    <source>
        <dbReference type="Proteomes" id="UP000789405"/>
    </source>
</evidence>
<dbReference type="InterPro" id="IPR005671">
    <property type="entry name" value="LeuA_bact_synth"/>
</dbReference>
<dbReference type="SUPFAM" id="SSF51569">
    <property type="entry name" value="Aldolase"/>
    <property type="match status" value="1"/>
</dbReference>
<evidence type="ECO:0000256" key="6">
    <source>
        <dbReference type="ARBA" id="ARBA00022679"/>
    </source>
</evidence>
<dbReference type="FunFam" id="1.10.238.260:FF:000001">
    <property type="entry name" value="2-isopropylmalate synthase"/>
    <property type="match status" value="1"/>
</dbReference>
<dbReference type="SMART" id="SM00917">
    <property type="entry name" value="LeuA_dimer"/>
    <property type="match status" value="1"/>
</dbReference>
<keyword evidence="7" id="KW-0479">Metal-binding</keyword>
<keyword evidence="8" id="KW-0100">Branched-chain amino acid biosynthesis</keyword>
<evidence type="ECO:0000313" key="10">
    <source>
        <dbReference type="EMBL" id="CAG8618500.1"/>
    </source>
</evidence>
<dbReference type="EMBL" id="CAJVPY010004414">
    <property type="protein sequence ID" value="CAG8618500.1"/>
    <property type="molecule type" value="Genomic_DNA"/>
</dbReference>
<protein>
    <recommendedName>
        <fullName evidence="3">2-isopropylmalate synthase</fullName>
        <ecNumber evidence="3">2.3.3.13</ecNumber>
    </recommendedName>
</protein>
<organism evidence="10 11">
    <name type="scientific">Dentiscutata erythropus</name>
    <dbReference type="NCBI Taxonomy" id="1348616"/>
    <lineage>
        <taxon>Eukaryota</taxon>
        <taxon>Fungi</taxon>
        <taxon>Fungi incertae sedis</taxon>
        <taxon>Mucoromycota</taxon>
        <taxon>Glomeromycotina</taxon>
        <taxon>Glomeromycetes</taxon>
        <taxon>Diversisporales</taxon>
        <taxon>Gigasporaceae</taxon>
        <taxon>Dentiscutata</taxon>
    </lineage>
</organism>
<proteinExistence type="inferred from homology"/>
<dbReference type="NCBIfam" id="NF002086">
    <property type="entry name" value="PRK00915.1-3"/>
    <property type="match status" value="1"/>
</dbReference>
<dbReference type="GO" id="GO:0003852">
    <property type="term" value="F:2-isopropylmalate synthase activity"/>
    <property type="evidence" value="ECO:0007669"/>
    <property type="project" value="UniProtKB-EC"/>
</dbReference>
<dbReference type="Gene3D" id="3.20.20.70">
    <property type="entry name" value="Aldolase class I"/>
    <property type="match status" value="1"/>
</dbReference>
<dbReference type="Pfam" id="PF00682">
    <property type="entry name" value="HMGL-like"/>
    <property type="match status" value="1"/>
</dbReference>
<dbReference type="Proteomes" id="UP000789405">
    <property type="component" value="Unassembled WGS sequence"/>
</dbReference>
<gene>
    <name evidence="10" type="ORF">DERYTH_LOCUS8515</name>
</gene>
<dbReference type="Gene3D" id="1.10.238.260">
    <property type="match status" value="1"/>
</dbReference>
<keyword evidence="5" id="KW-0028">Amino-acid biosynthesis</keyword>
<dbReference type="GO" id="GO:0009098">
    <property type="term" value="P:L-leucine biosynthetic process"/>
    <property type="evidence" value="ECO:0007669"/>
    <property type="project" value="UniProtKB-KW"/>
</dbReference>
<dbReference type="SUPFAM" id="SSF110921">
    <property type="entry name" value="2-isopropylmalate synthase LeuA, allosteric (dimerisation) domain"/>
    <property type="match status" value="1"/>
</dbReference>
<dbReference type="PANTHER" id="PTHR10277">
    <property type="entry name" value="HOMOCITRATE SYNTHASE-RELATED"/>
    <property type="match status" value="1"/>
</dbReference>
<evidence type="ECO:0000256" key="4">
    <source>
        <dbReference type="ARBA" id="ARBA00022430"/>
    </source>
</evidence>
<dbReference type="InterPro" id="IPR013785">
    <property type="entry name" value="Aldolase_TIM"/>
</dbReference>
<dbReference type="InterPro" id="IPR002034">
    <property type="entry name" value="AIPM/Hcit_synth_CS"/>
</dbReference>
<reference evidence="10" key="1">
    <citation type="submission" date="2021-06" db="EMBL/GenBank/DDBJ databases">
        <authorList>
            <person name="Kallberg Y."/>
            <person name="Tangrot J."/>
            <person name="Rosling A."/>
        </authorList>
    </citation>
    <scope>NUCLEOTIDE SEQUENCE</scope>
    <source>
        <strain evidence="10">MA453B</strain>
    </source>
</reference>
<evidence type="ECO:0000256" key="8">
    <source>
        <dbReference type="ARBA" id="ARBA00023304"/>
    </source>
</evidence>
<evidence type="ECO:0000256" key="3">
    <source>
        <dbReference type="ARBA" id="ARBA00012973"/>
    </source>
</evidence>
<comment type="pathway">
    <text evidence="1">Amino-acid biosynthesis; L-leucine biosynthesis; L-leucine from 3-methyl-2-oxobutanoate: step 1/4.</text>
</comment>
<dbReference type="InterPro" id="IPR036230">
    <property type="entry name" value="LeuA_allosteric_dom_sf"/>
</dbReference>
<dbReference type="HAMAP" id="MF_01025">
    <property type="entry name" value="LeuA_type1"/>
    <property type="match status" value="1"/>
</dbReference>
<dbReference type="CDD" id="cd07940">
    <property type="entry name" value="DRE_TIM_IPMS"/>
    <property type="match status" value="1"/>
</dbReference>
<dbReference type="Pfam" id="PF22617">
    <property type="entry name" value="HCS_D2"/>
    <property type="match status" value="1"/>
</dbReference>
<evidence type="ECO:0000256" key="5">
    <source>
        <dbReference type="ARBA" id="ARBA00022605"/>
    </source>
</evidence>
<dbReference type="GO" id="GO:0046872">
    <property type="term" value="F:metal ion binding"/>
    <property type="evidence" value="ECO:0007669"/>
    <property type="project" value="UniProtKB-KW"/>
</dbReference>
<sequence length="619" mass="68269">MFAKNFPICRSIVTKQFVNLSVKKPVVKSHLSIPFPLFLQNRHYAKPVSQDKDKLIIFDTTLRDGEQSPGVTFTSDEKLEIARHLSNLGIDVIEAGFPIASQGDFDAVARIAREVGPLMHGREKIGKPMRIAGLARATKADIKRCYEAVSLAPLHRIHTFLATSDIHLNYKLKIDRNECIKRASSAVAYAKSLCDDVEFSSEDSGRSDRDFLCQVLGKVIEAGATTLNIPDTVGYTSPEDYGELIKYLIENTPGSHKVIWSTHCHNDLGLATANTLSGIVNGARQVEMTINGIGERAGNTSLEEVVMNIHTHPSSYPVYHTINTQLIYRTSTLVSSLSGMVVQPNKAIVGANAFLHESGIHQDGVLKNKQTYEIIRPEDVGVFNVNLVLGKLSGRNAFRSRLEQLGYYDMSEDDFNKAFDRFKAIADAKKRVTDHDLLALISEQVSSGSVHRFDLQTIQVVSGTRDMVTATVKIIDSALNRELIGAAVGQNGPIMAVFGAIQQLVQRKIRLLDYEVRAVSEGMDALGKVVVKITEDVDSSSVEADSNPQEHVIDRAVKPVIEQSGETKLSKSRYHGHGTDVDIVMASARAYVNAINRLFESEVNEESRRSSLKERLANI</sequence>
<dbReference type="PROSITE" id="PS00815">
    <property type="entry name" value="AIPM_HOMOCIT_SYNTH_1"/>
    <property type="match status" value="1"/>
</dbReference>
<keyword evidence="6" id="KW-0808">Transferase</keyword>
<comment type="similarity">
    <text evidence="2">Belongs to the alpha-IPM synthase/homocitrate synthase family. LeuA type 1 subfamily.</text>
</comment>
<dbReference type="InterPro" id="IPR054691">
    <property type="entry name" value="LeuA/HCS_post-cat"/>
</dbReference>
<dbReference type="GO" id="GO:0010177">
    <property type="term" value="F:methylthioalkylmalate synthase activity"/>
    <property type="evidence" value="ECO:0007669"/>
    <property type="project" value="UniProtKB-ARBA"/>
</dbReference>
<dbReference type="PROSITE" id="PS00816">
    <property type="entry name" value="AIPM_HOMOCIT_SYNTH_2"/>
    <property type="match status" value="1"/>
</dbReference>
<dbReference type="EC" id="2.3.3.13" evidence="3"/>
<keyword evidence="4" id="KW-0432">Leucine biosynthesis</keyword>
<dbReference type="PROSITE" id="PS50991">
    <property type="entry name" value="PYR_CT"/>
    <property type="match status" value="1"/>
</dbReference>
<dbReference type="InterPro" id="IPR050073">
    <property type="entry name" value="2-IPM_HCS-like"/>
</dbReference>
<dbReference type="InterPro" id="IPR000891">
    <property type="entry name" value="PYR_CT"/>
</dbReference>
<feature type="domain" description="Pyruvate carboxyltransferase" evidence="9">
    <location>
        <begin position="55"/>
        <end position="328"/>
    </location>
</feature>